<dbReference type="RefSeq" id="WP_331932591.1">
    <property type="nucleotide sequence ID" value="NZ_JBEPLU010000004.1"/>
</dbReference>
<dbReference type="EMBL" id="JBEPLU010000004">
    <property type="protein sequence ID" value="MET3528624.1"/>
    <property type="molecule type" value="Genomic_DNA"/>
</dbReference>
<feature type="signal peptide" evidence="1">
    <location>
        <begin position="1"/>
        <end position="24"/>
    </location>
</feature>
<dbReference type="Proteomes" id="UP001549110">
    <property type="component" value="Unassembled WGS sequence"/>
</dbReference>
<accession>A0ABV2ENH3</accession>
<keyword evidence="1" id="KW-0732">Signal</keyword>
<evidence type="ECO:0000313" key="3">
    <source>
        <dbReference type="Proteomes" id="UP001549110"/>
    </source>
</evidence>
<evidence type="ECO:0000256" key="1">
    <source>
        <dbReference type="SAM" id="SignalP"/>
    </source>
</evidence>
<name>A0ABV2ENH3_9CAUL</name>
<sequence length="94" mass="9646">MIRTIALTALTAVAALAVTAPAQAAGVRIALQGKSPAQVEAEVGQAARTVCFRATRNETLIVDAYARCVKATTKASMDNFALAQANANSTVAAR</sequence>
<evidence type="ECO:0000313" key="2">
    <source>
        <dbReference type="EMBL" id="MET3528624.1"/>
    </source>
</evidence>
<reference evidence="2 3" key="1">
    <citation type="submission" date="2024-06" db="EMBL/GenBank/DDBJ databases">
        <title>Genomic Encyclopedia of Type Strains, Phase IV (KMG-IV): sequencing the most valuable type-strain genomes for metagenomic binning, comparative biology and taxonomic classification.</title>
        <authorList>
            <person name="Goeker M."/>
        </authorList>
    </citation>
    <scope>NUCLEOTIDE SEQUENCE [LARGE SCALE GENOMIC DNA]</scope>
    <source>
        <strain evidence="2 3">DSM 17809</strain>
    </source>
</reference>
<protein>
    <recommendedName>
        <fullName evidence="4">UrcA family protein</fullName>
    </recommendedName>
</protein>
<proteinExistence type="predicted"/>
<feature type="chain" id="PRO_5046121601" description="UrcA family protein" evidence="1">
    <location>
        <begin position="25"/>
        <end position="94"/>
    </location>
</feature>
<evidence type="ECO:0008006" key="4">
    <source>
        <dbReference type="Google" id="ProtNLM"/>
    </source>
</evidence>
<gene>
    <name evidence="2" type="ORF">ABID41_003766</name>
</gene>
<organism evidence="2 3">
    <name type="scientific">Phenylobacterium koreense</name>
    <dbReference type="NCBI Taxonomy" id="266125"/>
    <lineage>
        <taxon>Bacteria</taxon>
        <taxon>Pseudomonadati</taxon>
        <taxon>Pseudomonadota</taxon>
        <taxon>Alphaproteobacteria</taxon>
        <taxon>Caulobacterales</taxon>
        <taxon>Caulobacteraceae</taxon>
        <taxon>Phenylobacterium</taxon>
    </lineage>
</organism>
<comment type="caution">
    <text evidence="2">The sequence shown here is derived from an EMBL/GenBank/DDBJ whole genome shotgun (WGS) entry which is preliminary data.</text>
</comment>
<keyword evidence="3" id="KW-1185">Reference proteome</keyword>